<dbReference type="Pfam" id="PF12763">
    <property type="entry name" value="EH"/>
    <property type="match status" value="1"/>
</dbReference>
<dbReference type="SUPFAM" id="SSF47473">
    <property type="entry name" value="EF-hand"/>
    <property type="match status" value="1"/>
</dbReference>
<feature type="region of interest" description="Disordered" evidence="1">
    <location>
        <begin position="448"/>
        <end position="556"/>
    </location>
</feature>
<dbReference type="InterPro" id="IPR011992">
    <property type="entry name" value="EF-hand-dom_pair"/>
</dbReference>
<dbReference type="Proteomes" id="UP001383192">
    <property type="component" value="Unassembled WGS sequence"/>
</dbReference>
<feature type="compositionally biased region" description="Pro residues" evidence="1">
    <location>
        <begin position="52"/>
        <end position="61"/>
    </location>
</feature>
<feature type="compositionally biased region" description="Low complexity" evidence="1">
    <location>
        <begin position="449"/>
        <end position="463"/>
    </location>
</feature>
<evidence type="ECO:0000259" key="2">
    <source>
        <dbReference type="Pfam" id="PF12763"/>
    </source>
</evidence>
<feature type="compositionally biased region" description="Pro residues" evidence="1">
    <location>
        <begin position="268"/>
        <end position="278"/>
    </location>
</feature>
<gene>
    <name evidence="3" type="ORF">VNI00_010431</name>
</gene>
<feature type="compositionally biased region" description="Low complexity" evidence="1">
    <location>
        <begin position="135"/>
        <end position="148"/>
    </location>
</feature>
<feature type="compositionally biased region" description="Low complexity" evidence="1">
    <location>
        <begin position="83"/>
        <end position="95"/>
    </location>
</feature>
<keyword evidence="4" id="KW-1185">Reference proteome</keyword>
<evidence type="ECO:0000313" key="4">
    <source>
        <dbReference type="Proteomes" id="UP001383192"/>
    </source>
</evidence>
<sequence>MSRVQSRIKAFESGSFPKSSENNTDDADAPLINFQDPLPPSTSSPPSTTNAPAPPLPPRKPSPNSTLLRVDSPHTYPPKHGHSSSISSFHSVSLSDNEKEEAGDGGGGDVEESYENISVKQLVRGWGGGAGVKSTGNGTTTTTNTATGPPKLPQRRPTASSTSSSSSTSSLRIPTTSSPSPITPITPITPISPTTSTSSASTVILPSPIRERAPSTTSTTSMSSFSAISPPSRTHTLPPTPTGYAPYLRKSPSNHSLNSGGMGTITRKPPPPPIPAAKPKPKPKSTPNNAGTRTSRPTPVPATARRRYEAVFDENVRQGRRAKYVRQRERRGVGVGSGEGLLISLDGPGAGSGWRGDQHQHSEDEEVWKPIQVDDRLPGCVIKVLWGWSRLPKHKLKEIWAECDVGKEGSLDKNAFVVGMWRIDEELRKAEVPLPKIASRGSTTILAPSRTSSVSSTRTNSNTLAIPVPVPRPVPNPIQPVQQGSPTSSTSSFTSISTSVSPSSSTGVFGSYVSVGRVGANGVGGSESKGDGSIGKTSTRRKPPPPPPVMQLGLPT</sequence>
<evidence type="ECO:0000313" key="3">
    <source>
        <dbReference type="EMBL" id="KAK7039039.1"/>
    </source>
</evidence>
<proteinExistence type="predicted"/>
<dbReference type="InterPro" id="IPR000261">
    <property type="entry name" value="EH_dom"/>
</dbReference>
<protein>
    <recommendedName>
        <fullName evidence="2">EH domain-containing protein</fullName>
    </recommendedName>
</protein>
<feature type="compositionally biased region" description="Low complexity" evidence="1">
    <location>
        <begin position="214"/>
        <end position="234"/>
    </location>
</feature>
<dbReference type="Gene3D" id="1.10.238.10">
    <property type="entry name" value="EF-hand"/>
    <property type="match status" value="1"/>
</dbReference>
<reference evidence="3 4" key="1">
    <citation type="submission" date="2024-01" db="EMBL/GenBank/DDBJ databases">
        <title>A draft genome for a cacao thread blight-causing isolate of Paramarasmius palmivorus.</title>
        <authorList>
            <person name="Baruah I.K."/>
            <person name="Bukari Y."/>
            <person name="Amoako-Attah I."/>
            <person name="Meinhardt L.W."/>
            <person name="Bailey B.A."/>
            <person name="Cohen S.P."/>
        </authorList>
    </citation>
    <scope>NUCLEOTIDE SEQUENCE [LARGE SCALE GENOMIC DNA]</scope>
    <source>
        <strain evidence="3 4">GH-12</strain>
    </source>
</reference>
<dbReference type="EMBL" id="JAYKXP010000041">
    <property type="protein sequence ID" value="KAK7039039.1"/>
    <property type="molecule type" value="Genomic_DNA"/>
</dbReference>
<feature type="compositionally biased region" description="Acidic residues" evidence="1">
    <location>
        <begin position="103"/>
        <end position="114"/>
    </location>
</feature>
<feature type="compositionally biased region" description="Low complexity" evidence="1">
    <location>
        <begin position="292"/>
        <end position="303"/>
    </location>
</feature>
<feature type="region of interest" description="Disordered" evidence="1">
    <location>
        <begin position="1"/>
        <end position="309"/>
    </location>
</feature>
<feature type="domain" description="EH" evidence="2">
    <location>
        <begin position="374"/>
        <end position="428"/>
    </location>
</feature>
<name>A0AAW0CJJ1_9AGAR</name>
<feature type="compositionally biased region" description="Low complexity" evidence="1">
    <location>
        <begin position="479"/>
        <end position="511"/>
    </location>
</feature>
<comment type="caution">
    <text evidence="3">The sequence shown here is derived from an EMBL/GenBank/DDBJ whole genome shotgun (WGS) entry which is preliminary data.</text>
</comment>
<feature type="compositionally biased region" description="Low complexity" evidence="1">
    <location>
        <begin position="157"/>
        <end position="202"/>
    </location>
</feature>
<dbReference type="AlphaFoldDB" id="A0AAW0CJJ1"/>
<organism evidence="3 4">
    <name type="scientific">Paramarasmius palmivorus</name>
    <dbReference type="NCBI Taxonomy" id="297713"/>
    <lineage>
        <taxon>Eukaryota</taxon>
        <taxon>Fungi</taxon>
        <taxon>Dikarya</taxon>
        <taxon>Basidiomycota</taxon>
        <taxon>Agaricomycotina</taxon>
        <taxon>Agaricomycetes</taxon>
        <taxon>Agaricomycetidae</taxon>
        <taxon>Agaricales</taxon>
        <taxon>Marasmiineae</taxon>
        <taxon>Marasmiaceae</taxon>
        <taxon>Paramarasmius</taxon>
    </lineage>
</organism>
<feature type="compositionally biased region" description="Pro residues" evidence="1">
    <location>
        <begin position="468"/>
        <end position="478"/>
    </location>
</feature>
<accession>A0AAW0CJJ1</accession>
<evidence type="ECO:0000256" key="1">
    <source>
        <dbReference type="SAM" id="MobiDB-lite"/>
    </source>
</evidence>
<feature type="region of interest" description="Disordered" evidence="1">
    <location>
        <begin position="335"/>
        <end position="363"/>
    </location>
</feature>